<sequence>MPSPSPSPAQSPSPAESRRVIAFINAGHFVDHLLMLVFPTAVLGIGDRFGLGFGELLGLSLGGFIAFGAGSIPAGWLGDRWSRRNMMAVFFLGMGASAALTGLAPSPALLAVGLAVTGLFGAIYHPVGTAMLTAHANALGGQMGRAIGVNGVWGNLGIAVAALATGGLTQWFGWRAAFIVPGALTMALGVAFLALVPDSPAPVKAASRGAGRLPRAVVLRAFAVLAVTTVAGGVVFNAATLALPKLFDERLSLLAQTPLGIGALVSAVYVIGATSQLIVGRLLDRCTLRAIFMPLSFLQAPCLILAGFATGWELVAVATVMMFAIFGQVTINDTMVAKYTDDAWRSRAYAIRYLISFAASAVAVPLVAVLHDQGVGAAPGGFTTVMLALAGLGGAIFLSSLAFPHRPDEVAGASPVAAE</sequence>
<feature type="transmembrane region" description="Helical" evidence="7">
    <location>
        <begin position="57"/>
        <end position="78"/>
    </location>
</feature>
<dbReference type="PANTHER" id="PTHR23517">
    <property type="entry name" value="RESISTANCE PROTEIN MDTM, PUTATIVE-RELATED-RELATED"/>
    <property type="match status" value="1"/>
</dbReference>
<feature type="transmembrane region" description="Helical" evidence="7">
    <location>
        <begin position="174"/>
        <end position="196"/>
    </location>
</feature>
<name>A0A418W3M7_9PROT</name>
<keyword evidence="4 7" id="KW-0812">Transmembrane</keyword>
<dbReference type="Gene3D" id="1.20.1250.20">
    <property type="entry name" value="MFS general substrate transporter like domains"/>
    <property type="match status" value="2"/>
</dbReference>
<evidence type="ECO:0000256" key="4">
    <source>
        <dbReference type="ARBA" id="ARBA00022692"/>
    </source>
</evidence>
<accession>A0A418W3M7</accession>
<gene>
    <name evidence="9" type="ORF">D3877_09015</name>
</gene>
<feature type="domain" description="Major facilitator superfamily (MFS) profile" evidence="8">
    <location>
        <begin position="20"/>
        <end position="406"/>
    </location>
</feature>
<dbReference type="InterPro" id="IPR050171">
    <property type="entry name" value="MFS_Transporters"/>
</dbReference>
<comment type="subcellular location">
    <subcellularLocation>
        <location evidence="1">Cell membrane</location>
        <topology evidence="1">Multi-pass membrane protein</topology>
    </subcellularLocation>
</comment>
<dbReference type="SUPFAM" id="SSF103473">
    <property type="entry name" value="MFS general substrate transporter"/>
    <property type="match status" value="1"/>
</dbReference>
<feature type="transmembrane region" description="Helical" evidence="7">
    <location>
        <begin position="259"/>
        <end position="279"/>
    </location>
</feature>
<evidence type="ECO:0000256" key="7">
    <source>
        <dbReference type="SAM" id="Phobius"/>
    </source>
</evidence>
<evidence type="ECO:0000256" key="2">
    <source>
        <dbReference type="ARBA" id="ARBA00022448"/>
    </source>
</evidence>
<dbReference type="OrthoDB" id="8524807at2"/>
<evidence type="ECO:0000256" key="5">
    <source>
        <dbReference type="ARBA" id="ARBA00022989"/>
    </source>
</evidence>
<dbReference type="RefSeq" id="WP_119830280.1">
    <property type="nucleotide sequence ID" value="NZ_QYUL01000001.1"/>
</dbReference>
<feature type="transmembrane region" description="Helical" evidence="7">
    <location>
        <begin position="146"/>
        <end position="168"/>
    </location>
</feature>
<dbReference type="AlphaFoldDB" id="A0A418W3M7"/>
<comment type="caution">
    <text evidence="9">The sequence shown here is derived from an EMBL/GenBank/DDBJ whole genome shotgun (WGS) entry which is preliminary data.</text>
</comment>
<feature type="transmembrane region" description="Helical" evidence="7">
    <location>
        <begin position="315"/>
        <end position="337"/>
    </location>
</feature>
<protein>
    <submittedName>
        <fullName evidence="9">MFS transporter</fullName>
    </submittedName>
</protein>
<keyword evidence="5 7" id="KW-1133">Transmembrane helix</keyword>
<keyword evidence="6 7" id="KW-0472">Membrane</keyword>
<evidence type="ECO:0000313" key="10">
    <source>
        <dbReference type="Proteomes" id="UP000283458"/>
    </source>
</evidence>
<dbReference type="InterPro" id="IPR011701">
    <property type="entry name" value="MFS"/>
</dbReference>
<dbReference type="PANTHER" id="PTHR23517:SF2">
    <property type="entry name" value="MULTIDRUG RESISTANCE PROTEIN MDTH"/>
    <property type="match status" value="1"/>
</dbReference>
<evidence type="ECO:0000313" key="9">
    <source>
        <dbReference type="EMBL" id="RJF84635.1"/>
    </source>
</evidence>
<organism evidence="9 10">
    <name type="scientific">Azospirillum cavernae</name>
    <dbReference type="NCBI Taxonomy" id="2320860"/>
    <lineage>
        <taxon>Bacteria</taxon>
        <taxon>Pseudomonadati</taxon>
        <taxon>Pseudomonadota</taxon>
        <taxon>Alphaproteobacteria</taxon>
        <taxon>Rhodospirillales</taxon>
        <taxon>Azospirillaceae</taxon>
        <taxon>Azospirillum</taxon>
    </lineage>
</organism>
<proteinExistence type="predicted"/>
<dbReference type="Pfam" id="PF07690">
    <property type="entry name" value="MFS_1"/>
    <property type="match status" value="2"/>
</dbReference>
<dbReference type="GO" id="GO:0022857">
    <property type="term" value="F:transmembrane transporter activity"/>
    <property type="evidence" value="ECO:0007669"/>
    <property type="project" value="InterPro"/>
</dbReference>
<feature type="transmembrane region" description="Helical" evidence="7">
    <location>
        <begin position="20"/>
        <end position="45"/>
    </location>
</feature>
<dbReference type="InterPro" id="IPR020846">
    <property type="entry name" value="MFS_dom"/>
</dbReference>
<reference evidence="9 10" key="1">
    <citation type="submission" date="2018-09" db="EMBL/GenBank/DDBJ databases">
        <authorList>
            <person name="Zhu H."/>
        </authorList>
    </citation>
    <scope>NUCLEOTIDE SEQUENCE [LARGE SCALE GENOMIC DNA]</scope>
    <source>
        <strain evidence="9 10">K2W22B-5</strain>
    </source>
</reference>
<feature type="transmembrane region" description="Helical" evidence="7">
    <location>
        <begin position="85"/>
        <end position="104"/>
    </location>
</feature>
<feature type="transmembrane region" description="Helical" evidence="7">
    <location>
        <begin position="217"/>
        <end position="239"/>
    </location>
</feature>
<dbReference type="EMBL" id="QYUL01000001">
    <property type="protein sequence ID" value="RJF84635.1"/>
    <property type="molecule type" value="Genomic_DNA"/>
</dbReference>
<dbReference type="GO" id="GO:0005886">
    <property type="term" value="C:plasma membrane"/>
    <property type="evidence" value="ECO:0007669"/>
    <property type="project" value="UniProtKB-SubCell"/>
</dbReference>
<dbReference type="PROSITE" id="PS50850">
    <property type="entry name" value="MFS"/>
    <property type="match status" value="1"/>
</dbReference>
<evidence type="ECO:0000256" key="1">
    <source>
        <dbReference type="ARBA" id="ARBA00004651"/>
    </source>
</evidence>
<dbReference type="Proteomes" id="UP000283458">
    <property type="component" value="Unassembled WGS sequence"/>
</dbReference>
<feature type="transmembrane region" description="Helical" evidence="7">
    <location>
        <begin position="349"/>
        <end position="370"/>
    </location>
</feature>
<keyword evidence="2" id="KW-0813">Transport</keyword>
<evidence type="ECO:0000259" key="8">
    <source>
        <dbReference type="PROSITE" id="PS50850"/>
    </source>
</evidence>
<feature type="transmembrane region" description="Helical" evidence="7">
    <location>
        <begin position="382"/>
        <end position="403"/>
    </location>
</feature>
<keyword evidence="3" id="KW-1003">Cell membrane</keyword>
<keyword evidence="10" id="KW-1185">Reference proteome</keyword>
<evidence type="ECO:0000256" key="6">
    <source>
        <dbReference type="ARBA" id="ARBA00023136"/>
    </source>
</evidence>
<evidence type="ECO:0000256" key="3">
    <source>
        <dbReference type="ARBA" id="ARBA00022475"/>
    </source>
</evidence>
<feature type="transmembrane region" description="Helical" evidence="7">
    <location>
        <begin position="110"/>
        <end position="134"/>
    </location>
</feature>
<feature type="transmembrane region" description="Helical" evidence="7">
    <location>
        <begin position="291"/>
        <end position="309"/>
    </location>
</feature>
<dbReference type="InterPro" id="IPR036259">
    <property type="entry name" value="MFS_trans_sf"/>
</dbReference>